<keyword evidence="2" id="KW-0732">Signal</keyword>
<accession>A0ABT6JV77</accession>
<evidence type="ECO:0000256" key="2">
    <source>
        <dbReference type="SAM" id="SignalP"/>
    </source>
</evidence>
<dbReference type="EMBL" id="JARXRO010000018">
    <property type="protein sequence ID" value="MDH5834577.1"/>
    <property type="molecule type" value="Genomic_DNA"/>
</dbReference>
<dbReference type="RefSeq" id="WP_280578950.1">
    <property type="nucleotide sequence ID" value="NZ_JARXRO010000018.1"/>
</dbReference>
<dbReference type="InterPro" id="IPR025060">
    <property type="entry name" value="DUF3999"/>
</dbReference>
<feature type="chain" id="PRO_5047452515" evidence="2">
    <location>
        <begin position="20"/>
        <end position="447"/>
    </location>
</feature>
<dbReference type="Pfam" id="PF13163">
    <property type="entry name" value="DUF3999"/>
    <property type="match status" value="1"/>
</dbReference>
<protein>
    <submittedName>
        <fullName evidence="3">DUF3999 domain-containing protein</fullName>
    </submittedName>
</protein>
<evidence type="ECO:0000313" key="4">
    <source>
        <dbReference type="Proteomes" id="UP001156873"/>
    </source>
</evidence>
<comment type="caution">
    <text evidence="3">The sequence shown here is derived from an EMBL/GenBank/DDBJ whole genome shotgun (WGS) entry which is preliminary data.</text>
</comment>
<keyword evidence="1" id="KW-1133">Transmembrane helix</keyword>
<proteinExistence type="predicted"/>
<reference evidence="3 4" key="1">
    <citation type="submission" date="2023-04" db="EMBL/GenBank/DDBJ databases">
        <title>Luteimonas sp. M1R5S59.</title>
        <authorList>
            <person name="Sun J.-Q."/>
        </authorList>
    </citation>
    <scope>NUCLEOTIDE SEQUENCE [LARGE SCALE GENOMIC DNA]</scope>
    <source>
        <strain evidence="3 4">M1R5S59</strain>
    </source>
</reference>
<feature type="signal peptide" evidence="2">
    <location>
        <begin position="1"/>
        <end position="19"/>
    </location>
</feature>
<name>A0ABT6JV77_9GAMM</name>
<keyword evidence="1" id="KW-0472">Membrane</keyword>
<keyword evidence="1" id="KW-0812">Transmembrane</keyword>
<feature type="transmembrane region" description="Helical" evidence="1">
    <location>
        <begin position="421"/>
        <end position="442"/>
    </location>
</feature>
<gene>
    <name evidence="3" type="ORF">QFW81_11690</name>
</gene>
<evidence type="ECO:0000256" key="1">
    <source>
        <dbReference type="SAM" id="Phobius"/>
    </source>
</evidence>
<dbReference type="Proteomes" id="UP001156873">
    <property type="component" value="Unassembled WGS sequence"/>
</dbReference>
<evidence type="ECO:0000313" key="3">
    <source>
        <dbReference type="EMBL" id="MDH5834577.1"/>
    </source>
</evidence>
<sequence length="447" mass="47585">MRRAPGWLGLVVLAGVAFASAGADYQTQWPLAVPDGNAGMYRVSLDAGVYATARSPWLDDVDIVDARGQPVAAQLFAPERPGAAAPERVPAPWFALPAATVGAPADLALAVERAGDGSVLRVQAQASAATAAAPVATGWLVDASAVEASIAALVVDWTGARDPFEAAYRIEGSDDLREWRVLQPRVVLLDLARGGQRLRQPRVPVEASARYLRLVPLTGAEGLVLTRVEAELAVGSAPSPAPQWRELDAQPSGGTARTEFVYLLDGRFPVDHVDLALPGSGTGEWTLYSRESSDAAWVRRAGPWVAYSIGRDQRSPPQRLAAAVRDRHWRLVAADTQAAAPVLRLGWHPEMLVFVAGDAPPYRLVAGSARTSRAGSPVAQSLAAIRTTRGEDWQPPRATLGPPAPLAGEAALRPARDWRAWLLWSLLVAGALLVAWFSASLLRTPRT</sequence>
<organism evidence="3 4">
    <name type="scientific">Luteimonas kalidii</name>
    <dbReference type="NCBI Taxonomy" id="3042025"/>
    <lineage>
        <taxon>Bacteria</taxon>
        <taxon>Pseudomonadati</taxon>
        <taxon>Pseudomonadota</taxon>
        <taxon>Gammaproteobacteria</taxon>
        <taxon>Lysobacterales</taxon>
        <taxon>Lysobacteraceae</taxon>
        <taxon>Luteimonas</taxon>
    </lineage>
</organism>
<keyword evidence="4" id="KW-1185">Reference proteome</keyword>